<protein>
    <submittedName>
        <fullName evidence="11">ADP,ATP carrier protein ER-ANT1</fullName>
    </submittedName>
</protein>
<evidence type="ECO:0000313" key="12">
    <source>
        <dbReference type="Proteomes" id="UP000516437"/>
    </source>
</evidence>
<dbReference type="AlphaFoldDB" id="A0A6A1VZ28"/>
<feature type="transmembrane region" description="Helical" evidence="10">
    <location>
        <begin position="213"/>
        <end position="234"/>
    </location>
</feature>
<gene>
    <name evidence="11" type="ORF">CJ030_MR4G015422</name>
</gene>
<evidence type="ECO:0000313" key="11">
    <source>
        <dbReference type="EMBL" id="KAB1216808.1"/>
    </source>
</evidence>
<comment type="similarity">
    <text evidence="2">Belongs to the mitochondrial carrier (TC 2.A.29) family.</text>
</comment>
<dbReference type="GO" id="GO:0005471">
    <property type="term" value="F:ATP:ADP antiporter activity"/>
    <property type="evidence" value="ECO:0007669"/>
    <property type="project" value="InterPro"/>
</dbReference>
<feature type="repeat" description="Solcar" evidence="9">
    <location>
        <begin position="519"/>
        <end position="605"/>
    </location>
</feature>
<name>A0A6A1VZ28_9ROSI</name>
<keyword evidence="6 10" id="KW-1133">Transmembrane helix</keyword>
<evidence type="ECO:0000256" key="4">
    <source>
        <dbReference type="ARBA" id="ARBA00022692"/>
    </source>
</evidence>
<dbReference type="OrthoDB" id="270584at2759"/>
<keyword evidence="3" id="KW-0813">Transport</keyword>
<dbReference type="InterPro" id="IPR002113">
    <property type="entry name" value="ADT_euk_type"/>
</dbReference>
<dbReference type="InterPro" id="IPR018108">
    <property type="entry name" value="MCP_transmembrane"/>
</dbReference>
<feature type="repeat" description="Solcar" evidence="9">
    <location>
        <begin position="419"/>
        <end position="511"/>
    </location>
</feature>
<evidence type="ECO:0000256" key="5">
    <source>
        <dbReference type="ARBA" id="ARBA00022737"/>
    </source>
</evidence>
<keyword evidence="12" id="KW-1185">Reference proteome</keyword>
<evidence type="ECO:0000256" key="6">
    <source>
        <dbReference type="ARBA" id="ARBA00022989"/>
    </source>
</evidence>
<evidence type="ECO:0000256" key="2">
    <source>
        <dbReference type="ARBA" id="ARBA00006375"/>
    </source>
</evidence>
<dbReference type="Gene3D" id="1.50.40.10">
    <property type="entry name" value="Mitochondrial carrier domain"/>
    <property type="match status" value="2"/>
</dbReference>
<comment type="caution">
    <text evidence="11">The sequence shown here is derived from an EMBL/GenBank/DDBJ whole genome shotgun (WGS) entry which is preliminary data.</text>
</comment>
<evidence type="ECO:0000256" key="7">
    <source>
        <dbReference type="ARBA" id="ARBA00023136"/>
    </source>
</evidence>
<accession>A0A6A1VZ28</accession>
<evidence type="ECO:0000256" key="8">
    <source>
        <dbReference type="ARBA" id="ARBA00024143"/>
    </source>
</evidence>
<feature type="transmembrane region" description="Helical" evidence="10">
    <location>
        <begin position="174"/>
        <end position="193"/>
    </location>
</feature>
<sequence>MVTNTEKFSLDFLMGGVAAIISKSSAAPMERVKLLLQNQGEMIKRGQLKTPYRGVGECFRRILREEGLLSFWRGNQANVIRYFPTQAFNFAFKGYFKSIFGRSKEKDGYIKWFAGNVASGSAAGATTSLFLYHLDYARTRLGTDAKDCHVNGQRQFKGILDVYRKTLSSDGIVGLYRGFGASIVGITLYRGLYFGIYDTMKPIVLVGPFEGNFFASFLLGWSVTTVSGICAYPFDTVRRRMMMTSGQPFKYRNSIHAFREITCLEGFATLFRGLGANMLLGVAGAGVLAGYDQLHRITYKHTYRSPHLSVGKVKRKNIKHPEISHFLMGGVAAIISKSSAAPMERVKLLLQNQGEMIKRGQLKTPYRALDPERGRLLSFWRGNQANVIRYFPTQAFNFAFKGYFKSIFGRSKEKDGYIKWFAGNVASGSAAGATTSLFLYHLDYARTRLGTDAKDCHVNGQRQFKGILDVYRKTLSSDGIVGLYRGFGASIVGITLYRGLYFGIYDTMKPIVLVGPFEGNFFASFLLGWSVTTVSGICAYPFDTVRRRMMMTSGQPFKYRNSIHAFREITCLEGFATLFRGLGANMLLGVAGAGVLAGYDQLHRITYKHTYRSPHLSVGK</sequence>
<feature type="transmembrane region" description="Helical" evidence="10">
    <location>
        <begin position="521"/>
        <end position="542"/>
    </location>
</feature>
<feature type="repeat" description="Solcar" evidence="9">
    <location>
        <begin position="320"/>
        <end position="407"/>
    </location>
</feature>
<proteinExistence type="inferred from homology"/>
<reference evidence="11 12" key="1">
    <citation type="journal article" date="2019" name="Plant Biotechnol. J.">
        <title>The red bayberry genome and genetic basis of sex determination.</title>
        <authorList>
            <person name="Jia H.M."/>
            <person name="Jia H.J."/>
            <person name="Cai Q.L."/>
            <person name="Wang Y."/>
            <person name="Zhao H.B."/>
            <person name="Yang W.F."/>
            <person name="Wang G.Y."/>
            <person name="Li Y.H."/>
            <person name="Zhan D.L."/>
            <person name="Shen Y.T."/>
            <person name="Niu Q.F."/>
            <person name="Chang L."/>
            <person name="Qiu J."/>
            <person name="Zhao L."/>
            <person name="Xie H.B."/>
            <person name="Fu W.Y."/>
            <person name="Jin J."/>
            <person name="Li X.W."/>
            <person name="Jiao Y."/>
            <person name="Zhou C.C."/>
            <person name="Tu T."/>
            <person name="Chai C.Y."/>
            <person name="Gao J.L."/>
            <person name="Fan L.J."/>
            <person name="van de Weg E."/>
            <person name="Wang J.Y."/>
            <person name="Gao Z.S."/>
        </authorList>
    </citation>
    <scope>NUCLEOTIDE SEQUENCE [LARGE SCALE GENOMIC DNA]</scope>
    <source>
        <tissue evidence="11">Leaves</tissue>
    </source>
</reference>
<dbReference type="FunFam" id="1.50.40.10:FF:000065">
    <property type="entry name" value="ADP,ATP carrier protein ER-ANT1"/>
    <property type="match status" value="1"/>
</dbReference>
<evidence type="ECO:0000256" key="9">
    <source>
        <dbReference type="PROSITE-ProRule" id="PRU00282"/>
    </source>
</evidence>
<dbReference type="PRINTS" id="PR00927">
    <property type="entry name" value="ADPTRNSLCASE"/>
</dbReference>
<dbReference type="Proteomes" id="UP000516437">
    <property type="component" value="Chromosome 4"/>
</dbReference>
<organism evidence="11 12">
    <name type="scientific">Morella rubra</name>
    <name type="common">Chinese bayberry</name>
    <dbReference type="NCBI Taxonomy" id="262757"/>
    <lineage>
        <taxon>Eukaryota</taxon>
        <taxon>Viridiplantae</taxon>
        <taxon>Streptophyta</taxon>
        <taxon>Embryophyta</taxon>
        <taxon>Tracheophyta</taxon>
        <taxon>Spermatophyta</taxon>
        <taxon>Magnoliopsida</taxon>
        <taxon>eudicotyledons</taxon>
        <taxon>Gunneridae</taxon>
        <taxon>Pentapetalae</taxon>
        <taxon>rosids</taxon>
        <taxon>fabids</taxon>
        <taxon>Fagales</taxon>
        <taxon>Myricaceae</taxon>
        <taxon>Morella</taxon>
    </lineage>
</organism>
<dbReference type="PRINTS" id="PR00926">
    <property type="entry name" value="MITOCARRIER"/>
</dbReference>
<comment type="subcellular location">
    <subcellularLocation>
        <location evidence="1">Membrane</location>
        <topology evidence="1">Multi-pass membrane protein</topology>
    </subcellularLocation>
</comment>
<evidence type="ECO:0000256" key="1">
    <source>
        <dbReference type="ARBA" id="ARBA00004141"/>
    </source>
</evidence>
<feature type="transmembrane region" description="Helical" evidence="10">
    <location>
        <begin position="482"/>
        <end position="501"/>
    </location>
</feature>
<dbReference type="InterPro" id="IPR002067">
    <property type="entry name" value="MCP"/>
</dbReference>
<feature type="repeat" description="Solcar" evidence="9">
    <location>
        <begin position="211"/>
        <end position="297"/>
    </location>
</feature>
<dbReference type="PROSITE" id="PS50920">
    <property type="entry name" value="SOLCAR"/>
    <property type="match status" value="6"/>
</dbReference>
<evidence type="ECO:0000256" key="3">
    <source>
        <dbReference type="ARBA" id="ARBA00022448"/>
    </source>
</evidence>
<comment type="catalytic activity">
    <reaction evidence="8">
        <text>ADP(in) + ATP(out) = ADP(out) + ATP(in)</text>
        <dbReference type="Rhea" id="RHEA:34999"/>
        <dbReference type="ChEBI" id="CHEBI:30616"/>
        <dbReference type="ChEBI" id="CHEBI:456216"/>
    </reaction>
    <physiologicalReaction direction="left-to-right" evidence="8">
        <dbReference type="Rhea" id="RHEA:35000"/>
    </physiologicalReaction>
</comment>
<feature type="repeat" description="Solcar" evidence="9">
    <location>
        <begin position="6"/>
        <end position="99"/>
    </location>
</feature>
<evidence type="ECO:0000256" key="10">
    <source>
        <dbReference type="SAM" id="Phobius"/>
    </source>
</evidence>
<dbReference type="Pfam" id="PF00153">
    <property type="entry name" value="Mito_carr"/>
    <property type="match status" value="6"/>
</dbReference>
<feature type="repeat" description="Solcar" evidence="9">
    <location>
        <begin position="111"/>
        <end position="203"/>
    </location>
</feature>
<dbReference type="GO" id="GO:0140021">
    <property type="term" value="P:mitochondrial ADP transmembrane transport"/>
    <property type="evidence" value="ECO:0007669"/>
    <property type="project" value="InterPro"/>
</dbReference>
<keyword evidence="4 9" id="KW-0812">Transmembrane</keyword>
<keyword evidence="5" id="KW-0677">Repeat</keyword>
<dbReference type="InterPro" id="IPR023395">
    <property type="entry name" value="MCP_dom_sf"/>
</dbReference>
<dbReference type="EMBL" id="RXIC02000022">
    <property type="protein sequence ID" value="KAB1216808.1"/>
    <property type="molecule type" value="Genomic_DNA"/>
</dbReference>
<keyword evidence="7 9" id="KW-0472">Membrane</keyword>
<dbReference type="GO" id="GO:1990544">
    <property type="term" value="P:mitochondrial ATP transmembrane transport"/>
    <property type="evidence" value="ECO:0007669"/>
    <property type="project" value="InterPro"/>
</dbReference>
<dbReference type="GO" id="GO:0005743">
    <property type="term" value="C:mitochondrial inner membrane"/>
    <property type="evidence" value="ECO:0007669"/>
    <property type="project" value="InterPro"/>
</dbReference>
<dbReference type="SUPFAM" id="SSF103506">
    <property type="entry name" value="Mitochondrial carrier"/>
    <property type="match status" value="2"/>
</dbReference>
<dbReference type="PANTHER" id="PTHR45635">
    <property type="entry name" value="ADP,ATP CARRIER PROTEIN 1-RELATED-RELATED"/>
    <property type="match status" value="1"/>
</dbReference>
<dbReference type="PANTHER" id="PTHR45635:SF8">
    <property type="entry name" value="ADP,ATP CARRIER PROTEIN ER-ANT1"/>
    <property type="match status" value="1"/>
</dbReference>